<evidence type="ECO:0000313" key="1">
    <source>
        <dbReference type="EMBL" id="KAB7494616.1"/>
    </source>
</evidence>
<name>A0A5N5SKV2_9CRUS</name>
<protein>
    <submittedName>
        <fullName evidence="1">Uncharacterized protein</fullName>
    </submittedName>
</protein>
<accession>A0A5N5SKV2</accession>
<comment type="caution">
    <text evidence="1">The sequence shown here is derived from an EMBL/GenBank/DDBJ whole genome shotgun (WGS) entry which is preliminary data.</text>
</comment>
<keyword evidence="2" id="KW-1185">Reference proteome</keyword>
<proteinExistence type="predicted"/>
<dbReference type="Proteomes" id="UP000326759">
    <property type="component" value="Unassembled WGS sequence"/>
</dbReference>
<gene>
    <name evidence="1" type="ORF">Anas_07282</name>
</gene>
<sequence>MFLKYLKTNLAKRQSSIVETIFASLPSGSVILNLTVKKPKPMRILLYVVAKSFVSKHITDIPCIASV</sequence>
<dbReference type="EMBL" id="SEYY01023756">
    <property type="protein sequence ID" value="KAB7494616.1"/>
    <property type="molecule type" value="Genomic_DNA"/>
</dbReference>
<reference evidence="1 2" key="1">
    <citation type="journal article" date="2019" name="PLoS Biol.">
        <title>Sex chromosomes control vertical transmission of feminizing Wolbachia symbionts in an isopod.</title>
        <authorList>
            <person name="Becking T."/>
            <person name="Chebbi M.A."/>
            <person name="Giraud I."/>
            <person name="Moumen B."/>
            <person name="Laverre T."/>
            <person name="Caubet Y."/>
            <person name="Peccoud J."/>
            <person name="Gilbert C."/>
            <person name="Cordaux R."/>
        </authorList>
    </citation>
    <scope>NUCLEOTIDE SEQUENCE [LARGE SCALE GENOMIC DNA]</scope>
    <source>
        <strain evidence="1">ANa2</strain>
        <tissue evidence="1">Whole body excluding digestive tract and cuticle</tissue>
    </source>
</reference>
<organism evidence="1 2">
    <name type="scientific">Armadillidium nasatum</name>
    <dbReference type="NCBI Taxonomy" id="96803"/>
    <lineage>
        <taxon>Eukaryota</taxon>
        <taxon>Metazoa</taxon>
        <taxon>Ecdysozoa</taxon>
        <taxon>Arthropoda</taxon>
        <taxon>Crustacea</taxon>
        <taxon>Multicrustacea</taxon>
        <taxon>Malacostraca</taxon>
        <taxon>Eumalacostraca</taxon>
        <taxon>Peracarida</taxon>
        <taxon>Isopoda</taxon>
        <taxon>Oniscidea</taxon>
        <taxon>Crinocheta</taxon>
        <taxon>Armadillidiidae</taxon>
        <taxon>Armadillidium</taxon>
    </lineage>
</organism>
<dbReference type="AlphaFoldDB" id="A0A5N5SKV2"/>
<evidence type="ECO:0000313" key="2">
    <source>
        <dbReference type="Proteomes" id="UP000326759"/>
    </source>
</evidence>